<feature type="region of interest" description="Disordered" evidence="1">
    <location>
        <begin position="240"/>
        <end position="267"/>
    </location>
</feature>
<dbReference type="AlphaFoldDB" id="A0A0C3NHM2"/>
<evidence type="ECO:0000313" key="3">
    <source>
        <dbReference type="EMBL" id="KIP04304.1"/>
    </source>
</evidence>
<organism evidence="3 4">
    <name type="scientific">Phlebiopsis gigantea (strain 11061_1 CR5-6)</name>
    <name type="common">White-rot fungus</name>
    <name type="synonym">Peniophora gigantea</name>
    <dbReference type="NCBI Taxonomy" id="745531"/>
    <lineage>
        <taxon>Eukaryota</taxon>
        <taxon>Fungi</taxon>
        <taxon>Dikarya</taxon>
        <taxon>Basidiomycota</taxon>
        <taxon>Agaricomycotina</taxon>
        <taxon>Agaricomycetes</taxon>
        <taxon>Polyporales</taxon>
        <taxon>Phanerochaetaceae</taxon>
        <taxon>Phlebiopsis</taxon>
    </lineage>
</organism>
<dbReference type="EMBL" id="KN840579">
    <property type="protein sequence ID" value="KIP04304.1"/>
    <property type="molecule type" value="Genomic_DNA"/>
</dbReference>
<name>A0A0C3NHM2_PHLG1</name>
<feature type="transmembrane region" description="Helical" evidence="2">
    <location>
        <begin position="301"/>
        <end position="322"/>
    </location>
</feature>
<keyword evidence="2" id="KW-0472">Membrane</keyword>
<evidence type="ECO:0000313" key="4">
    <source>
        <dbReference type="Proteomes" id="UP000053257"/>
    </source>
</evidence>
<accession>A0A0C3NHM2</accession>
<feature type="region of interest" description="Disordered" evidence="1">
    <location>
        <begin position="383"/>
        <end position="443"/>
    </location>
</feature>
<dbReference type="HOGENOM" id="CLU_618351_0_0_1"/>
<reference evidence="3 4" key="1">
    <citation type="journal article" date="2014" name="PLoS Genet.">
        <title>Analysis of the Phlebiopsis gigantea genome, transcriptome and secretome provides insight into its pioneer colonization strategies of wood.</title>
        <authorList>
            <person name="Hori C."/>
            <person name="Ishida T."/>
            <person name="Igarashi K."/>
            <person name="Samejima M."/>
            <person name="Suzuki H."/>
            <person name="Master E."/>
            <person name="Ferreira P."/>
            <person name="Ruiz-Duenas F.J."/>
            <person name="Held B."/>
            <person name="Canessa P."/>
            <person name="Larrondo L.F."/>
            <person name="Schmoll M."/>
            <person name="Druzhinina I.S."/>
            <person name="Kubicek C.P."/>
            <person name="Gaskell J.A."/>
            <person name="Kersten P."/>
            <person name="St John F."/>
            <person name="Glasner J."/>
            <person name="Sabat G."/>
            <person name="Splinter BonDurant S."/>
            <person name="Syed K."/>
            <person name="Yadav J."/>
            <person name="Mgbeahuruike A.C."/>
            <person name="Kovalchuk A."/>
            <person name="Asiegbu F.O."/>
            <person name="Lackner G."/>
            <person name="Hoffmeister D."/>
            <person name="Rencoret J."/>
            <person name="Gutierrez A."/>
            <person name="Sun H."/>
            <person name="Lindquist E."/>
            <person name="Barry K."/>
            <person name="Riley R."/>
            <person name="Grigoriev I.V."/>
            <person name="Henrissat B."/>
            <person name="Kues U."/>
            <person name="Berka R.M."/>
            <person name="Martinez A.T."/>
            <person name="Covert S.F."/>
            <person name="Blanchette R.A."/>
            <person name="Cullen D."/>
        </authorList>
    </citation>
    <scope>NUCLEOTIDE SEQUENCE [LARGE SCALE GENOMIC DNA]</scope>
    <source>
        <strain evidence="3 4">11061_1 CR5-6</strain>
    </source>
</reference>
<evidence type="ECO:0000256" key="1">
    <source>
        <dbReference type="SAM" id="MobiDB-lite"/>
    </source>
</evidence>
<dbReference type="OrthoDB" id="3270641at2759"/>
<gene>
    <name evidence="3" type="ORF">PHLGIDRAFT_201537</name>
</gene>
<keyword evidence="2" id="KW-1133">Transmembrane helix</keyword>
<keyword evidence="4" id="KW-1185">Reference proteome</keyword>
<dbReference type="Gene3D" id="2.60.120.260">
    <property type="entry name" value="Galactose-binding domain-like"/>
    <property type="match status" value="1"/>
</dbReference>
<protein>
    <submittedName>
        <fullName evidence="3">Uncharacterized protein</fullName>
    </submittedName>
</protein>
<proteinExistence type="predicted"/>
<dbReference type="Proteomes" id="UP000053257">
    <property type="component" value="Unassembled WGS sequence"/>
</dbReference>
<feature type="region of interest" description="Disordered" evidence="1">
    <location>
        <begin position="341"/>
        <end position="371"/>
    </location>
</feature>
<keyword evidence="2" id="KW-0812">Transmembrane</keyword>
<dbReference type="STRING" id="745531.A0A0C3NHM2"/>
<evidence type="ECO:0000256" key="2">
    <source>
        <dbReference type="SAM" id="Phobius"/>
    </source>
</evidence>
<sequence>MPVNITVDDQGSDPRTGETIIYAPPVGIGWNLGQLCNGCATQPNPNEVLNRTWHDGTYNADTPSQTTPLTATFKFSGTGLYVFGIIPLVGFNPISGADYLFFLDEQMVGEYTHDPATGGTPSRLIYNQALYSNSSIPDGDHTFRFQNGVEGGIPSLILLDYLVYTTDDDPSSLPSAPASKTDKITVLSSPSPVTVTVTSLSSVFASIQSSPSSGGGVLSPLSPTTTPAFSTSLMNAPTNVTSGVSSQTKSSLSQSVTSSGESVEITSSSSFTTATNAAYSPPDVVSDVSSRSSLSSHTRTIVISVAIIIPCVIALMSILLCLRRRRQRGNRLAYQVQGESSIKHLSSPSHSMNEPGEAAASAPMTLPESPTRRDMGEIVAATPRSDAVVQPSALPTQPVDDAPMTAPARPEKSDIPSLPHTATHAYTSISERDLDATSPPAYE</sequence>